<evidence type="ECO:0000256" key="1">
    <source>
        <dbReference type="SAM" id="MobiDB-lite"/>
    </source>
</evidence>
<dbReference type="InterPro" id="IPR041588">
    <property type="entry name" value="Integrase_H2C2"/>
</dbReference>
<feature type="domain" description="Integrase catalytic" evidence="2">
    <location>
        <begin position="298"/>
        <end position="465"/>
    </location>
</feature>
<sequence length="645" mass="72323">MSDSLINIQRLCRMRDKSEVELLADIGKKGRCNYSRADLSKLMRIRQQLIDCPIEVCVLHLPSALNLADDGSRGRMPSRGAIELQLLEVALASPNQRPYYSPKERHFYNQNDEDMTFTGIECDAVLCVTTPQAGPLPPPLQDHMHPHTLTESDRETIDKSIDDSVVQDGYYGAIRSYLLDGSIAQGITPARLKRQATNFELDGDGRLYRIVRQRPDATLVRQRVISSHARALIDKIIITHHLESHHLGPQKLAHRLSDHFYWPRQRRTVARALKCCIPCLKSNAIRRFNSSAGLHHVADLRPGQVQACDIYLPYTKVDDATSDRIVATLVMTDLASGFLRVQPLYGNVSSSTVCSALDLLYANAYRPTVLITDNAKTFVSTHTARWCRDRSILQLACPVYAPNLAYWERSHRELSRCLKACLLDPNIAGTRSWFDALVQVVDHLNDAPYSSDCWLSPRLVAHPHYDIDHFYNPENASVDSLAQKLTSVSQPAVARRIRDEGKKVYTLRMLDYFNHWANFKEASRARTLAHHGRPCDLKKGDTVFHLTGQASKLATRVAGPFIVESIDENHKGTVIIRGANHSTSRVWVSNLIKVPPLTSSTAAEAQAGPTSTPRPDLSPDGYAWTLDHLPPVQVLPPPNYSGPRR</sequence>
<feature type="compositionally biased region" description="Pro residues" evidence="1">
    <location>
        <begin position="633"/>
        <end position="645"/>
    </location>
</feature>
<dbReference type="EMBL" id="GG682187">
    <property type="protein sequence ID" value="EER03592.1"/>
    <property type="molecule type" value="Genomic_DNA"/>
</dbReference>
<dbReference type="InterPro" id="IPR036397">
    <property type="entry name" value="RNaseH_sf"/>
</dbReference>
<name>C5LI57_PERM5</name>
<dbReference type="PANTHER" id="PTHR37984:SF5">
    <property type="entry name" value="PROTEIN NYNRIN-LIKE"/>
    <property type="match status" value="1"/>
</dbReference>
<dbReference type="RefSeq" id="XP_002771776.1">
    <property type="nucleotide sequence ID" value="XM_002771730.1"/>
</dbReference>
<dbReference type="Gene3D" id="3.30.420.10">
    <property type="entry name" value="Ribonuclease H-like superfamily/Ribonuclease H"/>
    <property type="match status" value="1"/>
</dbReference>
<dbReference type="OMA" id="RACINDS"/>
<dbReference type="AlphaFoldDB" id="C5LI57"/>
<dbReference type="InterPro" id="IPR050951">
    <property type="entry name" value="Retrovirus_Pol_polyprotein"/>
</dbReference>
<dbReference type="OrthoDB" id="427924at2759"/>
<protein>
    <recommendedName>
        <fullName evidence="2">Integrase catalytic domain-containing protein</fullName>
    </recommendedName>
</protein>
<dbReference type="Proteomes" id="UP000007800">
    <property type="component" value="Unassembled WGS sequence"/>
</dbReference>
<dbReference type="InParanoid" id="C5LI57"/>
<gene>
    <name evidence="3" type="ORF">Pmar_PMAR026269</name>
</gene>
<feature type="region of interest" description="Disordered" evidence="1">
    <location>
        <begin position="599"/>
        <end position="645"/>
    </location>
</feature>
<evidence type="ECO:0000259" key="2">
    <source>
        <dbReference type="PROSITE" id="PS50994"/>
    </source>
</evidence>
<dbReference type="Pfam" id="PF17921">
    <property type="entry name" value="Integrase_H2C2"/>
    <property type="match status" value="1"/>
</dbReference>
<evidence type="ECO:0000313" key="4">
    <source>
        <dbReference type="Proteomes" id="UP000007800"/>
    </source>
</evidence>
<dbReference type="SUPFAM" id="SSF53098">
    <property type="entry name" value="Ribonuclease H-like"/>
    <property type="match status" value="1"/>
</dbReference>
<feature type="compositionally biased region" description="Polar residues" evidence="1">
    <location>
        <begin position="599"/>
        <end position="613"/>
    </location>
</feature>
<dbReference type="GO" id="GO:0015074">
    <property type="term" value="P:DNA integration"/>
    <property type="evidence" value="ECO:0007669"/>
    <property type="project" value="InterPro"/>
</dbReference>
<dbReference type="Gene3D" id="1.10.340.70">
    <property type="match status" value="1"/>
</dbReference>
<dbReference type="GO" id="GO:0003676">
    <property type="term" value="F:nucleic acid binding"/>
    <property type="evidence" value="ECO:0007669"/>
    <property type="project" value="InterPro"/>
</dbReference>
<accession>C5LI57</accession>
<proteinExistence type="predicted"/>
<dbReference type="GeneID" id="9047913"/>
<evidence type="ECO:0000313" key="3">
    <source>
        <dbReference type="EMBL" id="EER03592.1"/>
    </source>
</evidence>
<organism evidence="4">
    <name type="scientific">Perkinsus marinus (strain ATCC 50983 / TXsc)</name>
    <dbReference type="NCBI Taxonomy" id="423536"/>
    <lineage>
        <taxon>Eukaryota</taxon>
        <taxon>Sar</taxon>
        <taxon>Alveolata</taxon>
        <taxon>Perkinsozoa</taxon>
        <taxon>Perkinsea</taxon>
        <taxon>Perkinsida</taxon>
        <taxon>Perkinsidae</taxon>
        <taxon>Perkinsus</taxon>
    </lineage>
</organism>
<dbReference type="InterPro" id="IPR001584">
    <property type="entry name" value="Integrase_cat-core"/>
</dbReference>
<keyword evidence="4" id="KW-1185">Reference proteome</keyword>
<dbReference type="PROSITE" id="PS50994">
    <property type="entry name" value="INTEGRASE"/>
    <property type="match status" value="1"/>
</dbReference>
<dbReference type="PANTHER" id="PTHR37984">
    <property type="entry name" value="PROTEIN CBG26694"/>
    <property type="match status" value="1"/>
</dbReference>
<reference evidence="3 4" key="1">
    <citation type="submission" date="2008-07" db="EMBL/GenBank/DDBJ databases">
        <authorList>
            <person name="El-Sayed N."/>
            <person name="Caler E."/>
            <person name="Inman J."/>
            <person name="Amedeo P."/>
            <person name="Hass B."/>
            <person name="Wortman J."/>
        </authorList>
    </citation>
    <scope>NUCLEOTIDE SEQUENCE [LARGE SCALE GENOMIC DNA]</scope>
    <source>
        <strain evidence="4">ATCC 50983 / TXsc</strain>
    </source>
</reference>
<dbReference type="InterPro" id="IPR012337">
    <property type="entry name" value="RNaseH-like_sf"/>
</dbReference>